<dbReference type="EC" id="2.7.13.3" evidence="2"/>
<evidence type="ECO:0000256" key="5">
    <source>
        <dbReference type="ARBA" id="ARBA00022777"/>
    </source>
</evidence>
<evidence type="ECO:0000256" key="6">
    <source>
        <dbReference type="ARBA" id="ARBA00023012"/>
    </source>
</evidence>
<protein>
    <recommendedName>
        <fullName evidence="2">histidine kinase</fullName>
        <ecNumber evidence="2">2.7.13.3</ecNumber>
    </recommendedName>
</protein>
<feature type="domain" description="Histidine kinase" evidence="8">
    <location>
        <begin position="281"/>
        <end position="500"/>
    </location>
</feature>
<dbReference type="PANTHER" id="PTHR43711:SF26">
    <property type="entry name" value="SENSOR HISTIDINE KINASE RCSC"/>
    <property type="match status" value="1"/>
</dbReference>
<dbReference type="SUPFAM" id="SSF55874">
    <property type="entry name" value="ATPase domain of HSP90 chaperone/DNA topoisomerase II/histidine kinase"/>
    <property type="match status" value="1"/>
</dbReference>
<keyword evidence="6" id="KW-0902">Two-component regulatory system</keyword>
<dbReference type="Gene3D" id="3.30.565.10">
    <property type="entry name" value="Histidine kinase-like ATPase, C-terminal domain"/>
    <property type="match status" value="1"/>
</dbReference>
<dbReference type="SUPFAM" id="SSF55785">
    <property type="entry name" value="PYP-like sensor domain (PAS domain)"/>
    <property type="match status" value="1"/>
</dbReference>
<evidence type="ECO:0000313" key="9">
    <source>
        <dbReference type="EMBL" id="TDQ63795.1"/>
    </source>
</evidence>
<keyword evidence="7" id="KW-0472">Membrane</keyword>
<reference evidence="9 10" key="1">
    <citation type="submission" date="2019-03" db="EMBL/GenBank/DDBJ databases">
        <title>Genomic Encyclopedia of Type Strains, Phase III (KMG-III): the genomes of soil and plant-associated and newly described type strains.</title>
        <authorList>
            <person name="Whitman W."/>
        </authorList>
    </citation>
    <scope>NUCLEOTIDE SEQUENCE [LARGE SCALE GENOMIC DNA]</scope>
    <source>
        <strain evidence="9 10">CGMCC 1.7002</strain>
    </source>
</reference>
<dbReference type="AlphaFoldDB" id="A0A4R6VK48"/>
<dbReference type="NCBIfam" id="TIGR00229">
    <property type="entry name" value="sensory_box"/>
    <property type="match status" value="1"/>
</dbReference>
<comment type="caution">
    <text evidence="9">The sequence shown here is derived from an EMBL/GenBank/DDBJ whole genome shotgun (WGS) entry which is preliminary data.</text>
</comment>
<sequence>MLSMETSDAVGTGFFKKLYKRLRTLKQKSSNLFGQRKKPLRSLLVDANNKKVVAPSPHSAIQPPKPLVPTTRKLALAWLIAVLGAVFFTAELGVWAQLVSTGILSAIGGVALIRMSAQDERQQLDYLLRLNENKEDKELLRALTDLPHGIAYWDKEGNMLWHNHAYRDMMGLSGGTKLRGRPFTNIMSLAANPHRFETVHDADNHRVATAACLDGRHIRIEDIAKTKRNFVTIITDISEEVRAKRDNDTLEKERQTLLRQCTADKLAAEAASRSKTSFLAHLSHDMRTPLNHIIGFADLVQHEPFGPLGDKRYIGYLGDIKKSGEALLNSFAAILELSELEAGNKAQNEEALRIDDLLKSQTAKYKARAERIGVEFVDFSNAIGDVFADKSLMQRMLDNILDNAVKFTPKGGKIAVNSWDAADGVIIEITDTGIGIPQERMALLNQPFVLGEAAFAKEQNTLGLGIATARAIAELNGGRIHIDSAVGIGTTVLITLPKHEAEAAIDVALDHVA</sequence>
<comment type="catalytic activity">
    <reaction evidence="1">
        <text>ATP + protein L-histidine = ADP + protein N-phospho-L-histidine.</text>
        <dbReference type="EC" id="2.7.13.3"/>
    </reaction>
</comment>
<dbReference type="InterPro" id="IPR050736">
    <property type="entry name" value="Sensor_HK_Regulatory"/>
</dbReference>
<dbReference type="EMBL" id="SNYR01000002">
    <property type="protein sequence ID" value="TDQ63795.1"/>
    <property type="molecule type" value="Genomic_DNA"/>
</dbReference>
<evidence type="ECO:0000256" key="7">
    <source>
        <dbReference type="SAM" id="Phobius"/>
    </source>
</evidence>
<evidence type="ECO:0000256" key="3">
    <source>
        <dbReference type="ARBA" id="ARBA00022553"/>
    </source>
</evidence>
<keyword evidence="4" id="KW-0808">Transferase</keyword>
<dbReference type="PANTHER" id="PTHR43711">
    <property type="entry name" value="TWO-COMPONENT HISTIDINE KINASE"/>
    <property type="match status" value="1"/>
</dbReference>
<dbReference type="GO" id="GO:0000155">
    <property type="term" value="F:phosphorelay sensor kinase activity"/>
    <property type="evidence" value="ECO:0007669"/>
    <property type="project" value="InterPro"/>
</dbReference>
<keyword evidence="10" id="KW-1185">Reference proteome</keyword>
<dbReference type="PROSITE" id="PS50109">
    <property type="entry name" value="HIS_KIN"/>
    <property type="match status" value="1"/>
</dbReference>
<dbReference type="InterPro" id="IPR035965">
    <property type="entry name" value="PAS-like_dom_sf"/>
</dbReference>
<organism evidence="9 10">
    <name type="scientific">Maritalea mobilis</name>
    <dbReference type="NCBI Taxonomy" id="483324"/>
    <lineage>
        <taxon>Bacteria</taxon>
        <taxon>Pseudomonadati</taxon>
        <taxon>Pseudomonadota</taxon>
        <taxon>Alphaproteobacteria</taxon>
        <taxon>Hyphomicrobiales</taxon>
        <taxon>Devosiaceae</taxon>
        <taxon>Maritalea</taxon>
    </lineage>
</organism>
<keyword evidence="7" id="KW-1133">Transmembrane helix</keyword>
<keyword evidence="5 9" id="KW-0418">Kinase</keyword>
<dbReference type="Pfam" id="PF00512">
    <property type="entry name" value="HisKA"/>
    <property type="match status" value="1"/>
</dbReference>
<dbReference type="InterPro" id="IPR005467">
    <property type="entry name" value="His_kinase_dom"/>
</dbReference>
<proteinExistence type="predicted"/>
<evidence type="ECO:0000259" key="8">
    <source>
        <dbReference type="PROSITE" id="PS50109"/>
    </source>
</evidence>
<dbReference type="CDD" id="cd00082">
    <property type="entry name" value="HisKA"/>
    <property type="match status" value="1"/>
</dbReference>
<gene>
    <name evidence="9" type="ORF">ATL17_1803</name>
</gene>
<dbReference type="Proteomes" id="UP000295391">
    <property type="component" value="Unassembled WGS sequence"/>
</dbReference>
<dbReference type="PRINTS" id="PR00344">
    <property type="entry name" value="BCTRLSENSOR"/>
</dbReference>
<dbReference type="InterPro" id="IPR003594">
    <property type="entry name" value="HATPase_dom"/>
</dbReference>
<dbReference type="Pfam" id="PF02518">
    <property type="entry name" value="HATPase_c"/>
    <property type="match status" value="1"/>
</dbReference>
<dbReference type="SUPFAM" id="SSF47384">
    <property type="entry name" value="Homodimeric domain of signal transducing histidine kinase"/>
    <property type="match status" value="1"/>
</dbReference>
<dbReference type="Gene3D" id="1.10.287.130">
    <property type="match status" value="1"/>
</dbReference>
<keyword evidence="3" id="KW-0597">Phosphoprotein</keyword>
<evidence type="ECO:0000256" key="1">
    <source>
        <dbReference type="ARBA" id="ARBA00000085"/>
    </source>
</evidence>
<dbReference type="CDD" id="cd00075">
    <property type="entry name" value="HATPase"/>
    <property type="match status" value="1"/>
</dbReference>
<dbReference type="Pfam" id="PF12860">
    <property type="entry name" value="PAS_7"/>
    <property type="match status" value="1"/>
</dbReference>
<dbReference type="SMART" id="SM00387">
    <property type="entry name" value="HATPase_c"/>
    <property type="match status" value="1"/>
</dbReference>
<keyword evidence="7" id="KW-0812">Transmembrane</keyword>
<dbReference type="Gene3D" id="3.30.450.20">
    <property type="entry name" value="PAS domain"/>
    <property type="match status" value="1"/>
</dbReference>
<dbReference type="InterPro" id="IPR000014">
    <property type="entry name" value="PAS"/>
</dbReference>
<name>A0A4R6VK48_9HYPH</name>
<dbReference type="InterPro" id="IPR036097">
    <property type="entry name" value="HisK_dim/P_sf"/>
</dbReference>
<evidence type="ECO:0000313" key="10">
    <source>
        <dbReference type="Proteomes" id="UP000295391"/>
    </source>
</evidence>
<evidence type="ECO:0000256" key="2">
    <source>
        <dbReference type="ARBA" id="ARBA00012438"/>
    </source>
</evidence>
<dbReference type="InterPro" id="IPR003661">
    <property type="entry name" value="HisK_dim/P_dom"/>
</dbReference>
<dbReference type="SMART" id="SM00388">
    <property type="entry name" value="HisKA"/>
    <property type="match status" value="1"/>
</dbReference>
<accession>A0A4R6VK48</accession>
<feature type="transmembrane region" description="Helical" evidence="7">
    <location>
        <begin position="74"/>
        <end position="90"/>
    </location>
</feature>
<dbReference type="InterPro" id="IPR004358">
    <property type="entry name" value="Sig_transdc_His_kin-like_C"/>
</dbReference>
<dbReference type="InterPro" id="IPR036890">
    <property type="entry name" value="HATPase_C_sf"/>
</dbReference>
<evidence type="ECO:0000256" key="4">
    <source>
        <dbReference type="ARBA" id="ARBA00022679"/>
    </source>
</evidence>
<dbReference type="OrthoDB" id="9813151at2"/>